<evidence type="ECO:0000313" key="3">
    <source>
        <dbReference type="Proteomes" id="UP000309215"/>
    </source>
</evidence>
<evidence type="ECO:0008006" key="4">
    <source>
        <dbReference type="Google" id="ProtNLM"/>
    </source>
</evidence>
<dbReference type="Proteomes" id="UP000309215">
    <property type="component" value="Unassembled WGS sequence"/>
</dbReference>
<dbReference type="PROSITE" id="PS51257">
    <property type="entry name" value="PROKAR_LIPOPROTEIN"/>
    <property type="match status" value="1"/>
</dbReference>
<keyword evidence="1" id="KW-0732">Signal</keyword>
<reference evidence="2 3" key="1">
    <citation type="submission" date="2019-04" db="EMBL/GenBank/DDBJ databases">
        <authorList>
            <person name="Li Y."/>
            <person name="Wang J."/>
        </authorList>
    </citation>
    <scope>NUCLEOTIDE SEQUENCE [LARGE SCALE GENOMIC DNA]</scope>
    <source>
        <strain evidence="2 3">DSM 14668</strain>
    </source>
</reference>
<gene>
    <name evidence="2" type="ORF">E8A74_45230</name>
</gene>
<sequence>MRFSKKTALVLAAVALFASGCGKTPKDRLQGRWLGESIENVPEPHLAKAMGWVKGTAFEFAGNKVTVTIPAESPRTGSFRVTEANGDRLLVSFLREEGGRDEAELSFVGEGQLRWRIGDGREIVLVKSVQN</sequence>
<feature type="chain" id="PRO_5021003966" description="Lipocalin-like domain-containing protein" evidence="1">
    <location>
        <begin position="21"/>
        <end position="131"/>
    </location>
</feature>
<organism evidence="2 3">
    <name type="scientific">Polyangium fumosum</name>
    <dbReference type="NCBI Taxonomy" id="889272"/>
    <lineage>
        <taxon>Bacteria</taxon>
        <taxon>Pseudomonadati</taxon>
        <taxon>Myxococcota</taxon>
        <taxon>Polyangia</taxon>
        <taxon>Polyangiales</taxon>
        <taxon>Polyangiaceae</taxon>
        <taxon>Polyangium</taxon>
    </lineage>
</organism>
<dbReference type="RefSeq" id="WP_136935384.1">
    <property type="nucleotide sequence ID" value="NZ_SSMQ01000086.1"/>
</dbReference>
<feature type="signal peptide" evidence="1">
    <location>
        <begin position="1"/>
        <end position="20"/>
    </location>
</feature>
<name>A0A4U1IQI3_9BACT</name>
<proteinExistence type="predicted"/>
<keyword evidence="3" id="KW-1185">Reference proteome</keyword>
<evidence type="ECO:0000313" key="2">
    <source>
        <dbReference type="EMBL" id="TKC96463.1"/>
    </source>
</evidence>
<protein>
    <recommendedName>
        <fullName evidence="4">Lipocalin-like domain-containing protein</fullName>
    </recommendedName>
</protein>
<dbReference type="OrthoDB" id="5514537at2"/>
<dbReference type="AlphaFoldDB" id="A0A4U1IQI3"/>
<accession>A0A4U1IQI3</accession>
<dbReference type="EMBL" id="SSMQ01000086">
    <property type="protein sequence ID" value="TKC96463.1"/>
    <property type="molecule type" value="Genomic_DNA"/>
</dbReference>
<evidence type="ECO:0000256" key="1">
    <source>
        <dbReference type="SAM" id="SignalP"/>
    </source>
</evidence>
<comment type="caution">
    <text evidence="2">The sequence shown here is derived from an EMBL/GenBank/DDBJ whole genome shotgun (WGS) entry which is preliminary data.</text>
</comment>